<reference evidence="1" key="1">
    <citation type="journal article" date="2021" name="New Phytol.">
        <title>Evolutionary innovations through gain and loss of genes in the ectomycorrhizal Boletales.</title>
        <authorList>
            <person name="Wu G."/>
            <person name="Miyauchi S."/>
            <person name="Morin E."/>
            <person name="Kuo A."/>
            <person name="Drula E."/>
            <person name="Varga T."/>
            <person name="Kohler A."/>
            <person name="Feng B."/>
            <person name="Cao Y."/>
            <person name="Lipzen A."/>
            <person name="Daum C."/>
            <person name="Hundley H."/>
            <person name="Pangilinan J."/>
            <person name="Johnson J."/>
            <person name="Barry K."/>
            <person name="LaButti K."/>
            <person name="Ng V."/>
            <person name="Ahrendt S."/>
            <person name="Min B."/>
            <person name="Choi I.G."/>
            <person name="Park H."/>
            <person name="Plett J.M."/>
            <person name="Magnuson J."/>
            <person name="Spatafora J.W."/>
            <person name="Nagy L.G."/>
            <person name="Henrissat B."/>
            <person name="Grigoriev I.V."/>
            <person name="Yang Z.L."/>
            <person name="Xu J."/>
            <person name="Martin F.M."/>
        </authorList>
    </citation>
    <scope>NUCLEOTIDE SEQUENCE</scope>
    <source>
        <strain evidence="1">KUC20120723A-06</strain>
    </source>
</reference>
<sequence>MATGIVVIFVGDMLTTSILAYFFCTKRSGNQRTDRIIQRLLLYTVATGAITSLVEIASMVTYFAVPHNLTYLGFMLVQSHLYTNSLFTSLNMRRRNAKILNAPTMKTTTSHLVFRAPDIPERFGQVTAIVHDASPDDSGGFHPDEFP</sequence>
<accession>A0ACB8B1L2</accession>
<gene>
    <name evidence="1" type="ORF">BV22DRAFT_854764</name>
</gene>
<dbReference type="Proteomes" id="UP000790709">
    <property type="component" value="Unassembled WGS sequence"/>
</dbReference>
<proteinExistence type="predicted"/>
<keyword evidence="2" id="KW-1185">Reference proteome</keyword>
<comment type="caution">
    <text evidence="1">The sequence shown here is derived from an EMBL/GenBank/DDBJ whole genome shotgun (WGS) entry which is preliminary data.</text>
</comment>
<dbReference type="EMBL" id="MU266649">
    <property type="protein sequence ID" value="KAH7919556.1"/>
    <property type="molecule type" value="Genomic_DNA"/>
</dbReference>
<protein>
    <submittedName>
        <fullName evidence="1">Uncharacterized protein</fullName>
    </submittedName>
</protein>
<evidence type="ECO:0000313" key="2">
    <source>
        <dbReference type="Proteomes" id="UP000790709"/>
    </source>
</evidence>
<name>A0ACB8B1L2_9AGAM</name>
<evidence type="ECO:0000313" key="1">
    <source>
        <dbReference type="EMBL" id="KAH7919556.1"/>
    </source>
</evidence>
<organism evidence="1 2">
    <name type="scientific">Leucogyrophana mollusca</name>
    <dbReference type="NCBI Taxonomy" id="85980"/>
    <lineage>
        <taxon>Eukaryota</taxon>
        <taxon>Fungi</taxon>
        <taxon>Dikarya</taxon>
        <taxon>Basidiomycota</taxon>
        <taxon>Agaricomycotina</taxon>
        <taxon>Agaricomycetes</taxon>
        <taxon>Agaricomycetidae</taxon>
        <taxon>Boletales</taxon>
        <taxon>Boletales incertae sedis</taxon>
        <taxon>Leucogyrophana</taxon>
    </lineage>
</organism>